<keyword evidence="2" id="KW-1185">Reference proteome</keyword>
<dbReference type="EMBL" id="JACHJT010000001">
    <property type="protein sequence ID" value="MBB4932000.1"/>
    <property type="molecule type" value="Genomic_DNA"/>
</dbReference>
<comment type="caution">
    <text evidence="1">The sequence shown here is derived from an EMBL/GenBank/DDBJ whole genome shotgun (WGS) entry which is preliminary data.</text>
</comment>
<dbReference type="Proteomes" id="UP000523007">
    <property type="component" value="Unassembled WGS sequence"/>
</dbReference>
<sequence length="90" mass="9599">MTWIPQTCTLPAGQVPMRLDEFDALFVRWLREVARPEPLRLRLGFAGGPDTVDAAPGGLVDVSVLVPAGYEEVLDGVVRQAVAAAGLESP</sequence>
<name>A0A7W7RHH9_9ACTN</name>
<evidence type="ECO:0000313" key="2">
    <source>
        <dbReference type="Proteomes" id="UP000523007"/>
    </source>
</evidence>
<reference evidence="1 2" key="1">
    <citation type="submission" date="2020-08" db="EMBL/GenBank/DDBJ databases">
        <title>Sequencing the genomes of 1000 actinobacteria strains.</title>
        <authorList>
            <person name="Klenk H.-P."/>
        </authorList>
    </citation>
    <scope>NUCLEOTIDE SEQUENCE [LARGE SCALE GENOMIC DNA]</scope>
    <source>
        <strain evidence="1 2">DSM 102030</strain>
    </source>
</reference>
<gene>
    <name evidence="1" type="ORF">F4561_002820</name>
</gene>
<proteinExistence type="predicted"/>
<dbReference type="RefSeq" id="WP_184579055.1">
    <property type="nucleotide sequence ID" value="NZ_JACHJT010000001.1"/>
</dbReference>
<dbReference type="AlphaFoldDB" id="A0A7W7RHH9"/>
<accession>A0A7W7RHH9</accession>
<organism evidence="1 2">
    <name type="scientific">Lipingzhangella halophila</name>
    <dbReference type="NCBI Taxonomy" id="1783352"/>
    <lineage>
        <taxon>Bacteria</taxon>
        <taxon>Bacillati</taxon>
        <taxon>Actinomycetota</taxon>
        <taxon>Actinomycetes</taxon>
        <taxon>Streptosporangiales</taxon>
        <taxon>Nocardiopsidaceae</taxon>
        <taxon>Lipingzhangella</taxon>
    </lineage>
</organism>
<evidence type="ECO:0000313" key="1">
    <source>
        <dbReference type="EMBL" id="MBB4932000.1"/>
    </source>
</evidence>
<protein>
    <submittedName>
        <fullName evidence="1">Uncharacterized protein</fullName>
    </submittedName>
</protein>